<accession>A0A926J5L2</accession>
<dbReference type="Pfam" id="PF01636">
    <property type="entry name" value="APH"/>
    <property type="match status" value="1"/>
</dbReference>
<evidence type="ECO:0000256" key="5">
    <source>
        <dbReference type="ARBA" id="ARBA00036820"/>
    </source>
</evidence>
<comment type="subcellular location">
    <subcellularLocation>
        <location evidence="1">Cytoplasm</location>
    </subcellularLocation>
</comment>
<comment type="caution">
    <text evidence="10">The sequence shown here is derived from an EMBL/GenBank/DDBJ whole genome shotgun (WGS) entry which is preliminary data.</text>
</comment>
<evidence type="ECO:0000256" key="7">
    <source>
        <dbReference type="ARBA" id="ARBA00038873"/>
    </source>
</evidence>
<evidence type="ECO:0000256" key="2">
    <source>
        <dbReference type="ARBA" id="ARBA00022490"/>
    </source>
</evidence>
<evidence type="ECO:0000256" key="3">
    <source>
        <dbReference type="ARBA" id="ARBA00022679"/>
    </source>
</evidence>
<dbReference type="Proteomes" id="UP000608594">
    <property type="component" value="Unassembled WGS sequence"/>
</dbReference>
<proteinExistence type="predicted"/>
<dbReference type="Gene3D" id="3.90.1200.10">
    <property type="match status" value="1"/>
</dbReference>
<evidence type="ECO:0000256" key="4">
    <source>
        <dbReference type="ARBA" id="ARBA00022777"/>
    </source>
</evidence>
<evidence type="ECO:0000313" key="10">
    <source>
        <dbReference type="EMBL" id="MBC9246337.1"/>
    </source>
</evidence>
<dbReference type="PANTHER" id="PTHR21064">
    <property type="entry name" value="AMINOGLYCOSIDE PHOSPHOTRANSFERASE DOMAIN-CONTAINING PROTEIN-RELATED"/>
    <property type="match status" value="1"/>
</dbReference>
<dbReference type="AlphaFoldDB" id="A0A926J5L2"/>
<dbReference type="EMBL" id="JACOQL010000002">
    <property type="protein sequence ID" value="MBC9246337.1"/>
    <property type="molecule type" value="Genomic_DNA"/>
</dbReference>
<dbReference type="InterPro" id="IPR002575">
    <property type="entry name" value="Aminoglycoside_PTrfase"/>
</dbReference>
<evidence type="ECO:0000313" key="11">
    <source>
        <dbReference type="Proteomes" id="UP000608594"/>
    </source>
</evidence>
<dbReference type="SUPFAM" id="SSF56112">
    <property type="entry name" value="Protein kinase-like (PK-like)"/>
    <property type="match status" value="1"/>
</dbReference>
<comment type="function">
    <text evidence="6">Catalyzes the GTP-dependent phosphorylation of 5-hydroxy-L-lysine.</text>
</comment>
<sequence length="329" mass="36083">MRPEIAARIAALHYGIDATATRLGGERDLNFHLTGRAGEYVLKCCHPAETRAEADLQTAALAHLADHAPDLPVPAGIATMDGASLAQADGVTIRVLSWLPGMPLYRTASTPALRHSIGQTLARLDLGLQGLFHPAGRRRLIWDLQHFPELEAHLHLVEPPEHRDLAARALDEFRSRVLPVWADLRRQIIHNDFNPHNILVGGATHDQVTGIIDFGDMIEGPLVQDLAVALAYHPDVDDQPLGAIRQVLSAFTSILPLTEAELDVLREMIAARRAMTLITSAWLSARNPDNRDYLTRNVPTALTGLRQLYALPPDRARGLLSAAARENTK</sequence>
<keyword evidence="4" id="KW-0418">Kinase</keyword>
<feature type="domain" description="Aminoglycoside phosphotransferase" evidence="9">
    <location>
        <begin position="24"/>
        <end position="245"/>
    </location>
</feature>
<name>A0A926J5L2_9RHOB</name>
<dbReference type="GO" id="GO:0005737">
    <property type="term" value="C:cytoplasm"/>
    <property type="evidence" value="ECO:0007669"/>
    <property type="project" value="UniProtKB-SubCell"/>
</dbReference>
<keyword evidence="2" id="KW-0963">Cytoplasm</keyword>
<reference evidence="10" key="1">
    <citation type="submission" date="2020-08" db="EMBL/GenBank/DDBJ databases">
        <title>Paracoccus amoyensis sp. nov., isolated from the surface seawater at coast of Xiamen, Fujian.</title>
        <authorList>
            <person name="Lyu L."/>
        </authorList>
    </citation>
    <scope>NUCLEOTIDE SEQUENCE</scope>
    <source>
        <strain evidence="10">11-3</strain>
    </source>
</reference>
<keyword evidence="11" id="KW-1185">Reference proteome</keyword>
<dbReference type="GO" id="GO:0047992">
    <property type="term" value="F:hydroxylysine kinase activity"/>
    <property type="evidence" value="ECO:0007669"/>
    <property type="project" value="UniProtKB-EC"/>
</dbReference>
<dbReference type="EC" id="2.7.1.81" evidence="7"/>
<evidence type="ECO:0000256" key="6">
    <source>
        <dbReference type="ARBA" id="ARBA00037368"/>
    </source>
</evidence>
<organism evidence="10 11">
    <name type="scientific">Paracoccus amoyensis</name>
    <dbReference type="NCBI Taxonomy" id="2760093"/>
    <lineage>
        <taxon>Bacteria</taxon>
        <taxon>Pseudomonadati</taxon>
        <taxon>Pseudomonadota</taxon>
        <taxon>Alphaproteobacteria</taxon>
        <taxon>Rhodobacterales</taxon>
        <taxon>Paracoccaceae</taxon>
        <taxon>Paracoccus</taxon>
    </lineage>
</organism>
<dbReference type="RefSeq" id="WP_187792833.1">
    <property type="nucleotide sequence ID" value="NZ_JACOQL010000002.1"/>
</dbReference>
<protein>
    <recommendedName>
        <fullName evidence="8">Hydroxylysine kinase</fullName>
        <ecNumber evidence="7">2.7.1.81</ecNumber>
    </recommendedName>
</protein>
<keyword evidence="3" id="KW-0808">Transferase</keyword>
<gene>
    <name evidence="10" type="ORF">H4P12_06340</name>
</gene>
<dbReference type="InterPro" id="IPR011009">
    <property type="entry name" value="Kinase-like_dom_sf"/>
</dbReference>
<dbReference type="Gene3D" id="3.30.200.20">
    <property type="entry name" value="Phosphorylase Kinase, domain 1"/>
    <property type="match status" value="1"/>
</dbReference>
<dbReference type="InterPro" id="IPR050249">
    <property type="entry name" value="Pseudomonas-type_ThrB"/>
</dbReference>
<dbReference type="PANTHER" id="PTHR21064:SF1">
    <property type="entry name" value="HYDROXYLYSINE KINASE"/>
    <property type="match status" value="1"/>
</dbReference>
<evidence type="ECO:0000256" key="8">
    <source>
        <dbReference type="ARBA" id="ARBA00040505"/>
    </source>
</evidence>
<evidence type="ECO:0000259" key="9">
    <source>
        <dbReference type="Pfam" id="PF01636"/>
    </source>
</evidence>
<evidence type="ECO:0000256" key="1">
    <source>
        <dbReference type="ARBA" id="ARBA00004496"/>
    </source>
</evidence>
<comment type="catalytic activity">
    <reaction evidence="5">
        <text>(5R)-5-hydroxy-L-lysine + GTP = (5R)-5-phosphooxy-L-lysine + GDP + H(+)</text>
        <dbReference type="Rhea" id="RHEA:19049"/>
        <dbReference type="ChEBI" id="CHEBI:15378"/>
        <dbReference type="ChEBI" id="CHEBI:37565"/>
        <dbReference type="ChEBI" id="CHEBI:57882"/>
        <dbReference type="ChEBI" id="CHEBI:58189"/>
        <dbReference type="ChEBI" id="CHEBI:58357"/>
        <dbReference type="EC" id="2.7.1.81"/>
    </reaction>
</comment>